<evidence type="ECO:0000256" key="3">
    <source>
        <dbReference type="ARBA" id="ARBA00022670"/>
    </source>
</evidence>
<evidence type="ECO:0000256" key="4">
    <source>
        <dbReference type="ARBA" id="ARBA00022692"/>
    </source>
</evidence>
<proteinExistence type="inferred from homology"/>
<comment type="function">
    <text evidence="9 10">This protein specifically catalyzes the removal of signal peptides from prolipoproteins.</text>
</comment>
<dbReference type="NCBIfam" id="TIGR00077">
    <property type="entry name" value="lspA"/>
    <property type="match status" value="1"/>
</dbReference>
<comment type="similarity">
    <text evidence="1 9 11">Belongs to the peptidase A8 family.</text>
</comment>
<feature type="active site" evidence="9">
    <location>
        <position position="141"/>
    </location>
</feature>
<comment type="catalytic activity">
    <reaction evidence="9 10">
        <text>Release of signal peptides from bacterial membrane prolipoproteins. Hydrolyzes -Xaa-Yaa-Zaa-|-(S,diacylglyceryl)Cys-, in which Xaa is hydrophobic (preferably Leu), and Yaa (Ala or Ser) and Zaa (Gly or Ala) have small, neutral side chains.</text>
        <dbReference type="EC" id="3.4.23.36"/>
    </reaction>
</comment>
<evidence type="ECO:0000256" key="9">
    <source>
        <dbReference type="HAMAP-Rule" id="MF_00161"/>
    </source>
</evidence>
<dbReference type="GO" id="GO:0006508">
    <property type="term" value="P:proteolysis"/>
    <property type="evidence" value="ECO:0007669"/>
    <property type="project" value="UniProtKB-KW"/>
</dbReference>
<dbReference type="PROSITE" id="PS00855">
    <property type="entry name" value="SPASE_II"/>
    <property type="match status" value="1"/>
</dbReference>
<dbReference type="InterPro" id="IPR001872">
    <property type="entry name" value="Peptidase_A8"/>
</dbReference>
<protein>
    <recommendedName>
        <fullName evidence="9">Lipoprotein signal peptidase</fullName>
        <ecNumber evidence="9">3.4.23.36</ecNumber>
    </recommendedName>
    <alternativeName>
        <fullName evidence="9">Prolipoprotein signal peptidase</fullName>
    </alternativeName>
    <alternativeName>
        <fullName evidence="9">Signal peptidase II</fullName>
        <shortName evidence="9">SPase II</shortName>
    </alternativeName>
</protein>
<keyword evidence="13" id="KW-1185">Reference proteome</keyword>
<keyword evidence="8 9" id="KW-0472">Membrane</keyword>
<dbReference type="Pfam" id="PF01252">
    <property type="entry name" value="Peptidase_A8"/>
    <property type="match status" value="1"/>
</dbReference>
<evidence type="ECO:0000313" key="13">
    <source>
        <dbReference type="Proteomes" id="UP000077255"/>
    </source>
</evidence>
<dbReference type="RefSeq" id="WP_063671233.1">
    <property type="nucleotide sequence ID" value="NZ_CP014841.1"/>
</dbReference>
<evidence type="ECO:0000313" key="12">
    <source>
        <dbReference type="EMBL" id="AND68660.1"/>
    </source>
</evidence>
<dbReference type="EC" id="3.4.23.36" evidence="9"/>
<evidence type="ECO:0000256" key="2">
    <source>
        <dbReference type="ARBA" id="ARBA00022475"/>
    </source>
</evidence>
<evidence type="ECO:0000256" key="10">
    <source>
        <dbReference type="RuleBase" id="RU000594"/>
    </source>
</evidence>
<feature type="transmembrane region" description="Helical" evidence="9">
    <location>
        <begin position="95"/>
        <end position="113"/>
    </location>
</feature>
<feature type="transmembrane region" description="Helical" evidence="9">
    <location>
        <begin position="70"/>
        <end position="88"/>
    </location>
</feature>
<dbReference type="PANTHER" id="PTHR33695:SF1">
    <property type="entry name" value="LIPOPROTEIN SIGNAL PEPTIDASE"/>
    <property type="match status" value="1"/>
</dbReference>
<dbReference type="Proteomes" id="UP000077255">
    <property type="component" value="Chromosome"/>
</dbReference>
<dbReference type="HAMAP" id="MF_00161">
    <property type="entry name" value="LspA"/>
    <property type="match status" value="1"/>
</dbReference>
<evidence type="ECO:0000256" key="11">
    <source>
        <dbReference type="RuleBase" id="RU004181"/>
    </source>
</evidence>
<comment type="subcellular location">
    <subcellularLocation>
        <location evidence="9">Cell membrane</location>
        <topology evidence="9">Multi-pass membrane protein</topology>
    </subcellularLocation>
</comment>
<sequence length="164" mass="17878">MSSKPRALPWLLLSAVVVLIDQLTKVWAQHALAPAGTPHPVIPGLLNWTLAFNPGAAFSFLASSAGWQRWFFVALAVAISSVLVVWLARTPRHDWRTALPLALVIGGAIGNMIDRLHAAVVTDFIQVYWHQWSYPVFNVADCGITVGAVLLVVFGLFADRRKAG</sequence>
<dbReference type="KEGG" id="dtx:ATSB10_12060"/>
<organism evidence="12 13">
    <name type="scientific">Dyella thiooxydans</name>
    <dbReference type="NCBI Taxonomy" id="445710"/>
    <lineage>
        <taxon>Bacteria</taxon>
        <taxon>Pseudomonadati</taxon>
        <taxon>Pseudomonadota</taxon>
        <taxon>Gammaproteobacteria</taxon>
        <taxon>Lysobacterales</taxon>
        <taxon>Rhodanobacteraceae</taxon>
        <taxon>Dyella</taxon>
    </lineage>
</organism>
<evidence type="ECO:0000256" key="1">
    <source>
        <dbReference type="ARBA" id="ARBA00006139"/>
    </source>
</evidence>
<dbReference type="EMBL" id="CP014841">
    <property type="protein sequence ID" value="AND68660.1"/>
    <property type="molecule type" value="Genomic_DNA"/>
</dbReference>
<accession>A0A160MZB1</accession>
<keyword evidence="2 9" id="KW-1003">Cell membrane</keyword>
<evidence type="ECO:0000256" key="7">
    <source>
        <dbReference type="ARBA" id="ARBA00022989"/>
    </source>
</evidence>
<dbReference type="GO" id="GO:0004190">
    <property type="term" value="F:aspartic-type endopeptidase activity"/>
    <property type="evidence" value="ECO:0007669"/>
    <property type="project" value="UniProtKB-UniRule"/>
</dbReference>
<comment type="caution">
    <text evidence="9">Lacks conserved residue(s) required for the propagation of feature annotation.</text>
</comment>
<gene>
    <name evidence="9" type="primary">lspA</name>
    <name evidence="12" type="ORF">ATSB10_12060</name>
</gene>
<dbReference type="OrthoDB" id="9810259at2"/>
<keyword evidence="4 9" id="KW-0812">Transmembrane</keyword>
<comment type="pathway">
    <text evidence="9">Protein modification; lipoprotein biosynthesis (signal peptide cleavage).</text>
</comment>
<keyword evidence="5 9" id="KW-0064">Aspartyl protease</keyword>
<dbReference type="STRING" id="445710.ATSB10_12060"/>
<name>A0A160MZB1_9GAMM</name>
<dbReference type="PRINTS" id="PR00781">
    <property type="entry name" value="LIPOSIGPTASE"/>
</dbReference>
<dbReference type="PANTHER" id="PTHR33695">
    <property type="entry name" value="LIPOPROTEIN SIGNAL PEPTIDASE"/>
    <property type="match status" value="1"/>
</dbReference>
<feature type="active site" evidence="9">
    <location>
        <position position="123"/>
    </location>
</feature>
<evidence type="ECO:0000256" key="8">
    <source>
        <dbReference type="ARBA" id="ARBA00023136"/>
    </source>
</evidence>
<feature type="transmembrane region" description="Helical" evidence="9">
    <location>
        <begin position="133"/>
        <end position="158"/>
    </location>
</feature>
<dbReference type="PATRIC" id="fig|445710.3.peg.1206"/>
<dbReference type="GO" id="GO:0005886">
    <property type="term" value="C:plasma membrane"/>
    <property type="evidence" value="ECO:0007669"/>
    <property type="project" value="UniProtKB-SubCell"/>
</dbReference>
<reference evidence="12 13" key="1">
    <citation type="submission" date="2016-02" db="EMBL/GenBank/DDBJ databases">
        <title>Complete genome sequencing and analysis of ATSB10, Dyella thiooxydans isolated from rhizosphere soil of sunflower (Helianthus annuus L.).</title>
        <authorList>
            <person name="Lee Y."/>
            <person name="Hwangbo K."/>
            <person name="Chung H."/>
            <person name="Yoo J."/>
            <person name="Kim K.Y."/>
            <person name="Sa T.M."/>
            <person name="Um Y."/>
            <person name="Madhaiyan M."/>
        </authorList>
    </citation>
    <scope>NUCLEOTIDE SEQUENCE [LARGE SCALE GENOMIC DNA]</scope>
    <source>
        <strain evidence="12 13">ATSB10</strain>
    </source>
</reference>
<evidence type="ECO:0000256" key="5">
    <source>
        <dbReference type="ARBA" id="ARBA00022750"/>
    </source>
</evidence>
<dbReference type="AlphaFoldDB" id="A0A160MZB1"/>
<dbReference type="UniPathway" id="UPA00665"/>
<keyword evidence="3 9" id="KW-0645">Protease</keyword>
<evidence type="ECO:0000256" key="6">
    <source>
        <dbReference type="ARBA" id="ARBA00022801"/>
    </source>
</evidence>
<keyword evidence="6 9" id="KW-0378">Hydrolase</keyword>
<keyword evidence="7 9" id="KW-1133">Transmembrane helix</keyword>